<gene>
    <name evidence="6" type="ORF">ABR82_00110</name>
</gene>
<dbReference type="AlphaFoldDB" id="A0A0R2RJ46"/>
<reference evidence="6 7" key="1">
    <citation type="submission" date="2015-10" db="EMBL/GenBank/DDBJ databases">
        <title>Metagenome-Assembled Genomes uncover a global brackish microbiome.</title>
        <authorList>
            <person name="Hugerth L.W."/>
            <person name="Larsson J."/>
            <person name="Alneberg J."/>
            <person name="Lindh M.V."/>
            <person name="Legrand C."/>
            <person name="Pinhassi J."/>
            <person name="Andersson A.F."/>
        </authorList>
    </citation>
    <scope>NUCLEOTIDE SEQUENCE [LARGE SCALE GENOMIC DNA]</scope>
    <source>
        <strain evidence="6">BACL18 MAG-120507-bin52</strain>
    </source>
</reference>
<evidence type="ECO:0008006" key="8">
    <source>
        <dbReference type="Google" id="ProtNLM"/>
    </source>
</evidence>
<keyword evidence="3" id="KW-0460">Magnesium</keyword>
<dbReference type="PRINTS" id="PR00113">
    <property type="entry name" value="ALKPHPHTASE"/>
</dbReference>
<protein>
    <recommendedName>
        <fullName evidence="8">Alkaline phosphatase</fullName>
    </recommendedName>
</protein>
<feature type="active site" description="Phosphoserine intermediate" evidence="2">
    <location>
        <position position="80"/>
    </location>
</feature>
<comment type="similarity">
    <text evidence="4">Belongs to the alkaline phosphatase family.</text>
</comment>
<dbReference type="GO" id="GO:0004035">
    <property type="term" value="F:alkaline phosphatase activity"/>
    <property type="evidence" value="ECO:0007669"/>
    <property type="project" value="TreeGrafter"/>
</dbReference>
<dbReference type="PANTHER" id="PTHR11596:SF5">
    <property type="entry name" value="ALKALINE PHOSPHATASE"/>
    <property type="match status" value="1"/>
</dbReference>
<feature type="binding site" evidence="3">
    <location>
        <position position="36"/>
    </location>
    <ligand>
        <name>Zn(2+)</name>
        <dbReference type="ChEBI" id="CHEBI:29105"/>
        <label>2</label>
    </ligand>
</feature>
<evidence type="ECO:0000256" key="2">
    <source>
        <dbReference type="PIRSR" id="PIRSR601952-1"/>
    </source>
</evidence>
<feature type="binding site" evidence="3">
    <location>
        <position position="280"/>
    </location>
    <ligand>
        <name>Mg(2+)</name>
        <dbReference type="ChEBI" id="CHEBI:18420"/>
    </ligand>
</feature>
<feature type="signal peptide" evidence="5">
    <location>
        <begin position="1"/>
        <end position="23"/>
    </location>
</feature>
<dbReference type="InterPro" id="IPR017850">
    <property type="entry name" value="Alkaline_phosphatase_core_sf"/>
</dbReference>
<keyword evidence="3" id="KW-0862">Zinc</keyword>
<dbReference type="SMART" id="SM00098">
    <property type="entry name" value="alkPPc"/>
    <property type="match status" value="1"/>
</dbReference>
<name>A0A0R2RJ46_9BACT</name>
<evidence type="ECO:0000256" key="4">
    <source>
        <dbReference type="RuleBase" id="RU003946"/>
    </source>
</evidence>
<proteinExistence type="inferred from homology"/>
<comment type="cofactor">
    <cofactor evidence="3">
        <name>Mg(2+)</name>
        <dbReference type="ChEBI" id="CHEBI:18420"/>
    </cofactor>
    <text evidence="3">Binds 1 Mg(2+) ion.</text>
</comment>
<evidence type="ECO:0000256" key="5">
    <source>
        <dbReference type="SAM" id="SignalP"/>
    </source>
</evidence>
<evidence type="ECO:0000256" key="3">
    <source>
        <dbReference type="PIRSR" id="PIRSR601952-2"/>
    </source>
</evidence>
<dbReference type="PROSITE" id="PS51257">
    <property type="entry name" value="PROKAR_LIPOPROTEIN"/>
    <property type="match status" value="1"/>
</dbReference>
<evidence type="ECO:0000313" key="6">
    <source>
        <dbReference type="EMBL" id="KRO62729.1"/>
    </source>
</evidence>
<feature type="binding site" evidence="3">
    <location>
        <position position="36"/>
    </location>
    <ligand>
        <name>Mg(2+)</name>
        <dbReference type="ChEBI" id="CHEBI:18420"/>
    </ligand>
</feature>
<comment type="cofactor">
    <cofactor evidence="3">
        <name>Zn(2+)</name>
        <dbReference type="ChEBI" id="CHEBI:29105"/>
    </cofactor>
    <text evidence="3">Binds 2 Zn(2+) ions.</text>
</comment>
<dbReference type="Gene3D" id="3.40.720.10">
    <property type="entry name" value="Alkaline Phosphatase, subunit A"/>
    <property type="match status" value="1"/>
</dbReference>
<dbReference type="Proteomes" id="UP000051269">
    <property type="component" value="Unassembled WGS sequence"/>
</dbReference>
<keyword evidence="5" id="KW-0732">Signal</keyword>
<dbReference type="EMBL" id="LIBO01000040">
    <property type="protein sequence ID" value="KRO62729.1"/>
    <property type="molecule type" value="Genomic_DNA"/>
</dbReference>
<dbReference type="Pfam" id="PF00245">
    <property type="entry name" value="Alk_phosphatase"/>
    <property type="match status" value="1"/>
</dbReference>
<feature type="chain" id="PRO_5006422815" description="Alkaline phosphatase" evidence="5">
    <location>
        <begin position="24"/>
        <end position="439"/>
    </location>
</feature>
<comment type="caution">
    <text evidence="6">The sequence shown here is derived from an EMBL/GenBank/DDBJ whole genome shotgun (WGS) entry which is preliminary data.</text>
</comment>
<dbReference type="GO" id="GO:0046872">
    <property type="term" value="F:metal ion binding"/>
    <property type="evidence" value="ECO:0007669"/>
    <property type="project" value="UniProtKB-KW"/>
</dbReference>
<feature type="binding site" evidence="3">
    <location>
        <position position="285"/>
    </location>
    <ligand>
        <name>Zn(2+)</name>
        <dbReference type="ChEBI" id="CHEBI:29105"/>
        <label>2</label>
    </ligand>
</feature>
<evidence type="ECO:0000313" key="7">
    <source>
        <dbReference type="Proteomes" id="UP000051269"/>
    </source>
</evidence>
<dbReference type="InterPro" id="IPR001952">
    <property type="entry name" value="Alkaline_phosphatase"/>
</dbReference>
<sequence length="439" mass="46928">MYQLRHFLTLASALLFLSCSPNSIPKPGSVIFLHPDGTGLTHWSAGRIRWAGPDGQLAWDRLPAIALYRTHLRDSLGASSNAGGTIHAYGVKVNQSAFGMDEDQIPLTPSGQRLSLLREAATAGFSTGIVNTGHLAEPGTACFLASVPRRADEEEIVSQILASQTPIILGGGESLFLPMGVPGRHGPGRRQDGRDLIAEARALGYEVVFNKQELAAVSSSVEKLLGLFAYEDTFLDGPPAKTRAQQLPLYDENAPTFAEMIEASLRILSKNPKGFFLVAEEEGTDNFSNFNHAEGMLEAVRRADAGIQVARDFIQKQPTTLLLVAADSEASGPQIIGAPPNHSMLAPGKKLPPTIPKHGTPLDGAKGPATEPFLSAPDAAGQTHAFAIAWGSPYDGGGDIVVRADGYRRELIHGSIDNTEIYRIIRSTLFPASLKLSNQ</sequence>
<dbReference type="PANTHER" id="PTHR11596">
    <property type="entry name" value="ALKALINE PHOSPHATASE"/>
    <property type="match status" value="1"/>
</dbReference>
<keyword evidence="1" id="KW-0597">Phosphoprotein</keyword>
<feature type="binding site" evidence="3">
    <location>
        <position position="327"/>
    </location>
    <ligand>
        <name>Zn(2+)</name>
        <dbReference type="ChEBI" id="CHEBI:29105"/>
        <label>2</label>
    </ligand>
</feature>
<evidence type="ECO:0000256" key="1">
    <source>
        <dbReference type="ARBA" id="ARBA00022553"/>
    </source>
</evidence>
<dbReference type="SUPFAM" id="SSF53649">
    <property type="entry name" value="Alkaline phosphatase-like"/>
    <property type="match status" value="1"/>
</dbReference>
<organism evidence="6 7">
    <name type="scientific">Verrucomicrobia subdivision 6 bacterium BACL9 MAG-120507-bin52</name>
    <dbReference type="NCBI Taxonomy" id="1655590"/>
    <lineage>
        <taxon>Bacteria</taxon>
        <taxon>Pseudomonadati</taxon>
        <taxon>Verrucomicrobiota</taxon>
        <taxon>Verrucomicrobiia</taxon>
        <taxon>Verrucomicrobiales</taxon>
        <taxon>Verrucomicrobia subdivision 6</taxon>
    </lineage>
</organism>
<accession>A0A0R2RJ46</accession>
<keyword evidence="3" id="KW-0479">Metal-binding</keyword>